<keyword evidence="6" id="KW-0441">Lipid A biosynthesis</keyword>
<evidence type="ECO:0000256" key="10">
    <source>
        <dbReference type="ARBA" id="ARBA00023098"/>
    </source>
</evidence>
<dbReference type="HOGENOM" id="CLU_060016_3_0_6"/>
<dbReference type="PANTHER" id="PTHR30561:SF9">
    <property type="entry name" value="4-AMINO-4-DEOXY-L-ARABINOSE-PHOSPHOUNDECAPRENOL FLIPPASE SUBUNIT ARNF-RELATED"/>
    <property type="match status" value="1"/>
</dbReference>
<sequence length="277" mass="29137">MTITVFCILLFAALLHASWNAIVKASGDKMYAAVGVSGSASLIALVLLPFAPQPTLASVPFLAVSCALQVVYTVLVAKTYQVSDMSQTYPLMRGTAPLLVAIISVAFLGDTLSPLAWLGIGVICLAILAMAFNGRASSSQGIVLALINACFIAGYTLVDGTGVRLSETALGYTLWTFFMNGFCLLGWAMIARRPQASRYLRQHWKKGMVGGVGTMGSYGLALWAMTQAPLAVVAALRETSILFGAVIAFILLKEKVVPLRIAAACGIAAGAILLRLS</sequence>
<evidence type="ECO:0000256" key="4">
    <source>
        <dbReference type="ARBA" id="ARBA00022516"/>
    </source>
</evidence>
<reference evidence="14 15" key="1">
    <citation type="journal article" date="2012" name="J. Bacteriol.">
        <title>Complete genome sequence of Klebsiella oxytoca KCTC 1686, used in production of 2,3-butanediol.</title>
        <authorList>
            <person name="Shin S.H."/>
            <person name="Kim S."/>
            <person name="Kim J.Y."/>
            <person name="Lee S."/>
            <person name="Um Y."/>
            <person name="Oh M.K."/>
            <person name="Kim Y.R."/>
            <person name="Lee J."/>
            <person name="Yang K.S."/>
        </authorList>
    </citation>
    <scope>NUCLEOTIDE SEQUENCE [LARGE SCALE GENOMIC DNA]</scope>
    <source>
        <strain evidence="15">ATCC 8724 / DSM 4798 / JCM 20051 / NBRC 3318 / NRRL B-199 / KCTC 1686</strain>
    </source>
</reference>
<feature type="transmembrane region" description="Helical" evidence="12">
    <location>
        <begin position="203"/>
        <end position="224"/>
    </location>
</feature>
<proteinExistence type="predicted"/>
<feature type="transmembrane region" description="Helical" evidence="12">
    <location>
        <begin position="96"/>
        <end position="129"/>
    </location>
</feature>
<evidence type="ECO:0000256" key="11">
    <source>
        <dbReference type="ARBA" id="ARBA00023136"/>
    </source>
</evidence>
<dbReference type="Gene3D" id="1.10.3730.20">
    <property type="match status" value="2"/>
</dbReference>
<dbReference type="GO" id="GO:0022857">
    <property type="term" value="F:transmembrane transporter activity"/>
    <property type="evidence" value="ECO:0007669"/>
    <property type="project" value="InterPro"/>
</dbReference>
<dbReference type="InterPro" id="IPR000620">
    <property type="entry name" value="EamA_dom"/>
</dbReference>
<feature type="transmembrane region" description="Helical" evidence="12">
    <location>
        <begin position="141"/>
        <end position="158"/>
    </location>
</feature>
<dbReference type="EMBL" id="CP003218">
    <property type="protein sequence ID" value="AEX03018.1"/>
    <property type="molecule type" value="Genomic_DNA"/>
</dbReference>
<protein>
    <submittedName>
        <fullName evidence="14">Putative membrane protein, transport</fullName>
    </submittedName>
</protein>
<evidence type="ECO:0000256" key="12">
    <source>
        <dbReference type="SAM" id="Phobius"/>
    </source>
</evidence>
<dbReference type="SUPFAM" id="SSF103481">
    <property type="entry name" value="Multidrug resistance efflux transporter EmrE"/>
    <property type="match status" value="2"/>
</dbReference>
<dbReference type="RefSeq" id="WP_014227319.1">
    <property type="nucleotide sequence ID" value="NC_016612.1"/>
</dbReference>
<accession>A0A0H3H3R6</accession>
<feature type="transmembrane region" description="Helical" evidence="12">
    <location>
        <begin position="259"/>
        <end position="276"/>
    </location>
</feature>
<dbReference type="Proteomes" id="UP000007843">
    <property type="component" value="Chromosome"/>
</dbReference>
<feature type="transmembrane region" description="Helical" evidence="12">
    <location>
        <begin position="30"/>
        <end position="48"/>
    </location>
</feature>
<keyword evidence="10" id="KW-0443">Lipid metabolism</keyword>
<dbReference type="KEGG" id="kox:KOX_06440"/>
<feature type="transmembrane region" description="Helical" evidence="12">
    <location>
        <begin position="170"/>
        <end position="191"/>
    </location>
</feature>
<dbReference type="AlphaFoldDB" id="A0A0H3H3R6"/>
<keyword evidence="9 12" id="KW-1133">Transmembrane helix</keyword>
<evidence type="ECO:0000256" key="6">
    <source>
        <dbReference type="ARBA" id="ARBA00022556"/>
    </source>
</evidence>
<keyword evidence="8" id="KW-0448">Lipopolysaccharide biosynthesis</keyword>
<feature type="transmembrane region" description="Helical" evidence="12">
    <location>
        <begin position="55"/>
        <end position="76"/>
    </location>
</feature>
<evidence type="ECO:0000256" key="3">
    <source>
        <dbReference type="ARBA" id="ARBA00022475"/>
    </source>
</evidence>
<keyword evidence="2" id="KW-0813">Transport</keyword>
<dbReference type="GO" id="GO:0009103">
    <property type="term" value="P:lipopolysaccharide biosynthetic process"/>
    <property type="evidence" value="ECO:0007669"/>
    <property type="project" value="UniProtKB-KW"/>
</dbReference>
<dbReference type="GO" id="GO:0005886">
    <property type="term" value="C:plasma membrane"/>
    <property type="evidence" value="ECO:0007669"/>
    <property type="project" value="UniProtKB-SubCell"/>
</dbReference>
<evidence type="ECO:0000259" key="13">
    <source>
        <dbReference type="Pfam" id="PF00892"/>
    </source>
</evidence>
<evidence type="ECO:0000313" key="15">
    <source>
        <dbReference type="Proteomes" id="UP000007843"/>
    </source>
</evidence>
<feature type="transmembrane region" description="Helical" evidence="12">
    <location>
        <begin position="230"/>
        <end position="252"/>
    </location>
</feature>
<keyword evidence="4" id="KW-0444">Lipid biosynthesis</keyword>
<evidence type="ECO:0000256" key="5">
    <source>
        <dbReference type="ARBA" id="ARBA00022519"/>
    </source>
</evidence>
<dbReference type="GO" id="GO:0009245">
    <property type="term" value="P:lipid A biosynthetic process"/>
    <property type="evidence" value="ECO:0007669"/>
    <property type="project" value="UniProtKB-KW"/>
</dbReference>
<evidence type="ECO:0000256" key="2">
    <source>
        <dbReference type="ARBA" id="ARBA00022448"/>
    </source>
</evidence>
<evidence type="ECO:0000256" key="9">
    <source>
        <dbReference type="ARBA" id="ARBA00022989"/>
    </source>
</evidence>
<keyword evidence="3" id="KW-1003">Cell membrane</keyword>
<dbReference type="InterPro" id="IPR037185">
    <property type="entry name" value="EmrE-like"/>
</dbReference>
<dbReference type="PANTHER" id="PTHR30561">
    <property type="entry name" value="SMR FAMILY PROTON-DEPENDENT DRUG EFFLUX TRANSPORTER SUGE"/>
    <property type="match status" value="1"/>
</dbReference>
<name>A0A0H3H3R6_KLEM8</name>
<evidence type="ECO:0000256" key="1">
    <source>
        <dbReference type="ARBA" id="ARBA00004651"/>
    </source>
</evidence>
<keyword evidence="7 12" id="KW-0812">Transmembrane</keyword>
<comment type="subcellular location">
    <subcellularLocation>
        <location evidence="1">Cell membrane</location>
        <topology evidence="1">Multi-pass membrane protein</topology>
    </subcellularLocation>
</comment>
<evidence type="ECO:0000256" key="8">
    <source>
        <dbReference type="ARBA" id="ARBA00022985"/>
    </source>
</evidence>
<keyword evidence="5" id="KW-0997">Cell inner membrane</keyword>
<organism evidence="14 15">
    <name type="scientific">Klebsiella michiganensis (strain ATCC 8724 / DSM 4798 / JCM 20051 / NBRC 3318 / NRRL B-199 / KCTC 1686 / BUCSAV 143 / CCM 1901)</name>
    <dbReference type="NCBI Taxonomy" id="1006551"/>
    <lineage>
        <taxon>Bacteria</taxon>
        <taxon>Pseudomonadati</taxon>
        <taxon>Pseudomonadota</taxon>
        <taxon>Gammaproteobacteria</taxon>
        <taxon>Enterobacterales</taxon>
        <taxon>Enterobacteriaceae</taxon>
        <taxon>Klebsiella/Raoultella group</taxon>
        <taxon>Klebsiella</taxon>
    </lineage>
</organism>
<feature type="domain" description="EamA" evidence="13">
    <location>
        <begin position="141"/>
        <end position="274"/>
    </location>
</feature>
<keyword evidence="11 12" id="KW-0472">Membrane</keyword>
<dbReference type="Pfam" id="PF00892">
    <property type="entry name" value="EamA"/>
    <property type="match status" value="1"/>
</dbReference>
<evidence type="ECO:0000313" key="14">
    <source>
        <dbReference type="EMBL" id="AEX03018.1"/>
    </source>
</evidence>
<gene>
    <name evidence="14" type="ordered locus">KOX_06440</name>
</gene>
<evidence type="ECO:0000256" key="7">
    <source>
        <dbReference type="ARBA" id="ARBA00022692"/>
    </source>
</evidence>
<dbReference type="InterPro" id="IPR000390">
    <property type="entry name" value="Small_drug/metabolite_transptr"/>
</dbReference>